<organism evidence="5">
    <name type="scientific">Rodentolepis nana</name>
    <name type="common">Dwarf tapeworm</name>
    <name type="synonym">Hymenolepis nana</name>
    <dbReference type="NCBI Taxonomy" id="102285"/>
    <lineage>
        <taxon>Eukaryota</taxon>
        <taxon>Metazoa</taxon>
        <taxon>Spiralia</taxon>
        <taxon>Lophotrochozoa</taxon>
        <taxon>Platyhelminthes</taxon>
        <taxon>Cestoda</taxon>
        <taxon>Eucestoda</taxon>
        <taxon>Cyclophyllidea</taxon>
        <taxon>Hymenolepididae</taxon>
        <taxon>Rodentolepis</taxon>
    </lineage>
</organism>
<feature type="transmembrane region" description="Helical" evidence="2">
    <location>
        <begin position="39"/>
        <end position="65"/>
    </location>
</feature>
<dbReference type="STRING" id="102285.A0A0R3TRK1"/>
<dbReference type="GO" id="GO:0005886">
    <property type="term" value="C:plasma membrane"/>
    <property type="evidence" value="ECO:0007669"/>
    <property type="project" value="TreeGrafter"/>
</dbReference>
<proteinExistence type="predicted"/>
<evidence type="ECO:0000256" key="1">
    <source>
        <dbReference type="ARBA" id="ARBA00022448"/>
    </source>
</evidence>
<dbReference type="GO" id="GO:0015204">
    <property type="term" value="F:urea transmembrane transporter activity"/>
    <property type="evidence" value="ECO:0007669"/>
    <property type="project" value="InterPro"/>
</dbReference>
<evidence type="ECO:0000313" key="4">
    <source>
        <dbReference type="Proteomes" id="UP000278807"/>
    </source>
</evidence>
<feature type="transmembrane region" description="Helical" evidence="2">
    <location>
        <begin position="162"/>
        <end position="180"/>
    </location>
</feature>
<sequence length="193" mass="21139">MNKELILAIIIFVVGVTVTIGGVFSLFSNSYIISAFLTFSVALVGNAVFFSSGLYPLVFLVFQVLDQAIWQGILSSEPETGGFSLISGGVFYFPVAVTFGTACGLGYMALNMSYGQVMLPRFMERIGLMAHSVANFLFGPFGTLLLNMVLVLSMIVVISTEAVSISSVFLYDVYMTYIYIDREWCESRIGKRA</sequence>
<dbReference type="PANTHER" id="PTHR46154:SF4">
    <property type="entry name" value="UREA ACTIVE TRANSPORTER"/>
    <property type="match status" value="1"/>
</dbReference>
<keyword evidence="2" id="KW-0472">Membrane</keyword>
<dbReference type="EMBL" id="UZAE01012937">
    <property type="protein sequence ID" value="VDO07448.1"/>
    <property type="molecule type" value="Genomic_DNA"/>
</dbReference>
<keyword evidence="2" id="KW-1133">Transmembrane helix</keyword>
<gene>
    <name evidence="3" type="ORF">HNAJ_LOCUS10215</name>
</gene>
<accession>A0A0R3TRK1</accession>
<dbReference type="WBParaSite" id="HNAJ_0001022001-mRNA-1">
    <property type="protein sequence ID" value="HNAJ_0001022001-mRNA-1"/>
    <property type="gene ID" value="HNAJ_0001022001"/>
</dbReference>
<dbReference type="PANTHER" id="PTHR46154">
    <property type="match status" value="1"/>
</dbReference>
<dbReference type="Proteomes" id="UP000278807">
    <property type="component" value="Unassembled WGS sequence"/>
</dbReference>
<dbReference type="InterPro" id="IPR038377">
    <property type="entry name" value="Na/Glc_symporter_sf"/>
</dbReference>
<dbReference type="OrthoDB" id="6285736at2759"/>
<evidence type="ECO:0000313" key="3">
    <source>
        <dbReference type="EMBL" id="VDO07448.1"/>
    </source>
</evidence>
<feature type="transmembrane region" description="Helical" evidence="2">
    <location>
        <begin position="133"/>
        <end position="156"/>
    </location>
</feature>
<keyword evidence="2" id="KW-0812">Transmembrane</keyword>
<evidence type="ECO:0000256" key="2">
    <source>
        <dbReference type="SAM" id="Phobius"/>
    </source>
</evidence>
<feature type="transmembrane region" description="Helical" evidence="2">
    <location>
        <begin position="85"/>
        <end position="112"/>
    </location>
</feature>
<name>A0A0R3TRK1_RODNA</name>
<feature type="transmembrane region" description="Helical" evidence="2">
    <location>
        <begin position="6"/>
        <end position="27"/>
    </location>
</feature>
<reference evidence="5" key="1">
    <citation type="submission" date="2017-02" db="UniProtKB">
        <authorList>
            <consortium name="WormBaseParasite"/>
        </authorList>
    </citation>
    <scope>IDENTIFICATION</scope>
</reference>
<protein>
    <submittedName>
        <fullName evidence="5">PrsW family intramembrane metalloprotease</fullName>
    </submittedName>
</protein>
<keyword evidence="1" id="KW-0813">Transport</keyword>
<dbReference type="InterPro" id="IPR031155">
    <property type="entry name" value="DUR"/>
</dbReference>
<keyword evidence="4" id="KW-1185">Reference proteome</keyword>
<reference evidence="3 4" key="2">
    <citation type="submission" date="2018-11" db="EMBL/GenBank/DDBJ databases">
        <authorList>
            <consortium name="Pathogen Informatics"/>
        </authorList>
    </citation>
    <scope>NUCLEOTIDE SEQUENCE [LARGE SCALE GENOMIC DNA]</scope>
</reference>
<dbReference type="AlphaFoldDB" id="A0A0R3TRK1"/>
<dbReference type="Gene3D" id="1.20.1730.10">
    <property type="entry name" value="Sodium/glucose cotransporter"/>
    <property type="match status" value="1"/>
</dbReference>
<evidence type="ECO:0000313" key="5">
    <source>
        <dbReference type="WBParaSite" id="HNAJ_0001022001-mRNA-1"/>
    </source>
</evidence>